<evidence type="ECO:0000256" key="10">
    <source>
        <dbReference type="HAMAP-Rule" id="MF_00595"/>
    </source>
</evidence>
<feature type="active site" evidence="10 11">
    <location>
        <position position="244"/>
    </location>
</feature>
<proteinExistence type="inferred from homology"/>
<comment type="subunit">
    <text evidence="10">Homotetramer.</text>
</comment>
<feature type="region of interest" description="Disordered" evidence="13">
    <location>
        <begin position="116"/>
        <end position="181"/>
    </location>
</feature>
<evidence type="ECO:0000256" key="12">
    <source>
        <dbReference type="PROSITE-ProRule" id="PRU10112"/>
    </source>
</evidence>
<reference evidence="14" key="1">
    <citation type="submission" date="2024-07" db="EMBL/GenBank/DDBJ databases">
        <authorList>
            <person name="Kim Y.J."/>
            <person name="Jeong J.Y."/>
        </authorList>
    </citation>
    <scope>NUCLEOTIDE SEQUENCE</scope>
    <source>
        <strain evidence="14">GIHE-MW2</strain>
    </source>
</reference>
<dbReference type="Gene3D" id="1.20.1440.90">
    <property type="entry name" value="Phosphoenolpyruvate/pyruvate domain"/>
    <property type="match status" value="1"/>
</dbReference>
<evidence type="ECO:0000256" key="9">
    <source>
        <dbReference type="ARBA" id="ARBA00048995"/>
    </source>
</evidence>
<evidence type="ECO:0000256" key="2">
    <source>
        <dbReference type="ARBA" id="ARBA00003670"/>
    </source>
</evidence>
<accession>A0AAU8JH07</accession>
<dbReference type="EC" id="4.1.1.31" evidence="4 10"/>
<dbReference type="SUPFAM" id="SSF51621">
    <property type="entry name" value="Phosphoenolpyruvate/pyruvate domain"/>
    <property type="match status" value="2"/>
</dbReference>
<evidence type="ECO:0000256" key="13">
    <source>
        <dbReference type="SAM" id="MobiDB-lite"/>
    </source>
</evidence>
<dbReference type="AlphaFoldDB" id="A0AAU8JH07"/>
<dbReference type="PROSITE" id="PS00781">
    <property type="entry name" value="PEPCASE_1"/>
    <property type="match status" value="1"/>
</dbReference>
<dbReference type="PRINTS" id="PR00150">
    <property type="entry name" value="PEPCARBXLASE"/>
</dbReference>
<comment type="cofactor">
    <cofactor evidence="1 10">
        <name>Mg(2+)</name>
        <dbReference type="ChEBI" id="CHEBI:18420"/>
    </cofactor>
</comment>
<dbReference type="GO" id="GO:0015977">
    <property type="term" value="P:carbon fixation"/>
    <property type="evidence" value="ECO:0007669"/>
    <property type="project" value="UniProtKB-UniRule"/>
</dbReference>
<evidence type="ECO:0000256" key="4">
    <source>
        <dbReference type="ARBA" id="ARBA00012305"/>
    </source>
</evidence>
<keyword evidence="8 10" id="KW-0120">Carbon dioxide fixation</keyword>
<evidence type="ECO:0000256" key="11">
    <source>
        <dbReference type="PROSITE-ProRule" id="PRU10111"/>
    </source>
</evidence>
<dbReference type="GO" id="GO:0006107">
    <property type="term" value="P:oxaloacetate metabolic process"/>
    <property type="evidence" value="ECO:0007669"/>
    <property type="project" value="UniProtKB-UniRule"/>
</dbReference>
<dbReference type="InterPro" id="IPR033129">
    <property type="entry name" value="PEPCASE_His_AS"/>
</dbReference>
<sequence length="1079" mass="124132">MITQTSDTQVNVGALGEAPTEILLRHRLKIVEDIWEFVLSQECGAEFVEQLNQMRSMCSPARQATQFSAFPILKIVEQMEIEQAIRFSRAFALYFQIINIVEQHYDQRSQLAYRTSGDRNFPNSLQRAKPTSSRFSQSAPHLNGETQVANKKLKSSETTPRVVPVENDLSQGDTPKTSPELPEKLTISHQCLSELSIFATNPVQRRDLGTFNQLFSNLLRLNVPPQQIQKLLDELDVRLVFTAHPTEIVRHTLRTKQRRIAKLLQKLDRLADAQMLLDFEDSEDEDTLLDQLTEEIRLWWRTDELHQFKPTVMDEVDYTLHYFEEVLFDVLPLLHERLKRSLQSCFPYLKPPQYNFCKFGSWVGADRDGNPFCTPDVTWKTACYQRRLVLDKYIESIEQLVEILSVSLHWSEVSQELLDSLEQDRLNFPDIYEESAIRYRQEPYRLKLTYILRRLKNTRDRNSRLYEQNILDLRSFKEKINLPMYHSGAEFLAELNLIKRNLDTTGLTCRGIETLIAQVEIYGFHLAALDIRQESTRHSESMNEILEYLQILPQSYNEMPEEQRISWLIRELQTRRPLIPDSLPFSESTSEIIETFRIVRKLQQEFGQEICQTYIISMTKSVSNLLEVLLLAKEAGLYDPATGISTLHVIPLFETVEDLKNAPGVMKQLFDLPLYRAILSGGYRGLSGEQRSGSESIPGSVGKNSHQTGTSESLQEIMLGYSDSNKDSGFLSSNWEIHKAQKQLQKVAEPYNIVLRIFHGRGGSVGRGGGPAYEAILAQPNRTVNGRIKITEQGEVLGSKYTLPELALYNLESISTAVIQASLLGSGFDDIEPWNDIVEELSARSRACYRALIYEQPDFVDFFMEVTPIQEISQLQISSRPARRRTGKKDLSTLRAIPWVFSWTQTRFLVPAWYGVGTALNEFLQQEPVEHLKLLRYFYLKWPFFKMVISKVEMTLSKVDLEISHHYVNELSTPEKREAFQQLFAQISNEYNLTRDLVLKVTGHERLLDGDRALQRSVQLRNQTIVPLSLLQVSLLKRLREHNTLMPSGVIHSRYNKNELLRGALLTINGIAAGMRNTG</sequence>
<organism evidence="14">
    <name type="scientific">Planktothricoides raciborskii GIHE-MW2</name>
    <dbReference type="NCBI Taxonomy" id="2792601"/>
    <lineage>
        <taxon>Bacteria</taxon>
        <taxon>Bacillati</taxon>
        <taxon>Cyanobacteriota</taxon>
        <taxon>Cyanophyceae</taxon>
        <taxon>Oscillatoriophycideae</taxon>
        <taxon>Oscillatoriales</taxon>
        <taxon>Oscillatoriaceae</taxon>
        <taxon>Planktothricoides</taxon>
    </lineage>
</organism>
<evidence type="ECO:0000256" key="6">
    <source>
        <dbReference type="ARBA" id="ARBA00022842"/>
    </source>
</evidence>
<dbReference type="RefSeq" id="WP_054470028.1">
    <property type="nucleotide sequence ID" value="NZ_CP159837.1"/>
</dbReference>
<dbReference type="InterPro" id="IPR015813">
    <property type="entry name" value="Pyrv/PenolPyrv_kinase-like_dom"/>
</dbReference>
<evidence type="ECO:0000256" key="7">
    <source>
        <dbReference type="ARBA" id="ARBA00023239"/>
    </source>
</evidence>
<dbReference type="InterPro" id="IPR022805">
    <property type="entry name" value="PEP_COase_bac/pln-type"/>
</dbReference>
<protein>
    <recommendedName>
        <fullName evidence="5 10">Phosphoenolpyruvate carboxylase</fullName>
        <shortName evidence="10">PEPC</shortName>
        <shortName evidence="10">PEPCase</shortName>
        <ecNumber evidence="4 10">4.1.1.31</ecNumber>
    </recommendedName>
</protein>
<dbReference type="GO" id="GO:0006099">
    <property type="term" value="P:tricarboxylic acid cycle"/>
    <property type="evidence" value="ECO:0007669"/>
    <property type="project" value="InterPro"/>
</dbReference>
<dbReference type="GO" id="GO:0005829">
    <property type="term" value="C:cytosol"/>
    <property type="evidence" value="ECO:0007669"/>
    <property type="project" value="TreeGrafter"/>
</dbReference>
<dbReference type="InterPro" id="IPR018129">
    <property type="entry name" value="PEP_COase_Lys_AS"/>
</dbReference>
<gene>
    <name evidence="10" type="primary">ppc</name>
    <name evidence="14" type="ORF">ABWT76_000168</name>
</gene>
<evidence type="ECO:0000256" key="5">
    <source>
        <dbReference type="ARBA" id="ARBA00022419"/>
    </source>
</evidence>
<feature type="compositionally biased region" description="Polar residues" evidence="13">
    <location>
        <begin position="689"/>
        <end position="710"/>
    </location>
</feature>
<evidence type="ECO:0000256" key="1">
    <source>
        <dbReference type="ARBA" id="ARBA00001946"/>
    </source>
</evidence>
<evidence type="ECO:0000256" key="3">
    <source>
        <dbReference type="ARBA" id="ARBA00008346"/>
    </source>
</evidence>
<dbReference type="EMBL" id="CP159837">
    <property type="protein sequence ID" value="XCM37412.1"/>
    <property type="molecule type" value="Genomic_DNA"/>
</dbReference>
<dbReference type="PANTHER" id="PTHR30523">
    <property type="entry name" value="PHOSPHOENOLPYRUVATE CARBOXYLASE"/>
    <property type="match status" value="1"/>
</dbReference>
<feature type="compositionally biased region" description="Polar residues" evidence="13">
    <location>
        <begin position="121"/>
        <end position="149"/>
    </location>
</feature>
<dbReference type="PANTHER" id="PTHR30523:SF6">
    <property type="entry name" value="PHOSPHOENOLPYRUVATE CARBOXYLASE"/>
    <property type="match status" value="1"/>
</dbReference>
<comment type="catalytic activity">
    <reaction evidence="9 10">
        <text>oxaloacetate + phosphate = phosphoenolpyruvate + hydrogencarbonate</text>
        <dbReference type="Rhea" id="RHEA:28370"/>
        <dbReference type="ChEBI" id="CHEBI:16452"/>
        <dbReference type="ChEBI" id="CHEBI:17544"/>
        <dbReference type="ChEBI" id="CHEBI:43474"/>
        <dbReference type="ChEBI" id="CHEBI:58702"/>
        <dbReference type="EC" id="4.1.1.31"/>
    </reaction>
</comment>
<keyword evidence="6 10" id="KW-0460">Magnesium</keyword>
<feature type="compositionally biased region" description="Polar residues" evidence="13">
    <location>
        <begin position="168"/>
        <end position="177"/>
    </location>
</feature>
<evidence type="ECO:0000313" key="14">
    <source>
        <dbReference type="EMBL" id="XCM37412.1"/>
    </source>
</evidence>
<keyword evidence="7 10" id="KW-0456">Lyase</keyword>
<comment type="function">
    <text evidence="2 10">Forms oxaloacetate, a four-carbon dicarboxylic acid source for the tricarboxylic acid cycle.</text>
</comment>
<feature type="active site" evidence="10 12">
    <location>
        <position position="726"/>
    </location>
</feature>
<feature type="region of interest" description="Disordered" evidence="13">
    <location>
        <begin position="687"/>
        <end position="710"/>
    </location>
</feature>
<dbReference type="InterPro" id="IPR021135">
    <property type="entry name" value="PEP_COase"/>
</dbReference>
<dbReference type="GO" id="GO:0000287">
    <property type="term" value="F:magnesium ion binding"/>
    <property type="evidence" value="ECO:0007669"/>
    <property type="project" value="UniProtKB-UniRule"/>
</dbReference>
<comment type="similarity">
    <text evidence="3 10">Belongs to the PEPCase type 1 family.</text>
</comment>
<dbReference type="PROSITE" id="PS00393">
    <property type="entry name" value="PEPCASE_2"/>
    <property type="match status" value="1"/>
</dbReference>
<dbReference type="GO" id="GO:0008964">
    <property type="term" value="F:phosphoenolpyruvate carboxylase activity"/>
    <property type="evidence" value="ECO:0007669"/>
    <property type="project" value="UniProtKB-UniRule"/>
</dbReference>
<name>A0AAU8JH07_9CYAN</name>
<dbReference type="Pfam" id="PF00311">
    <property type="entry name" value="PEPcase"/>
    <property type="match status" value="1"/>
</dbReference>
<evidence type="ECO:0000256" key="8">
    <source>
        <dbReference type="ARBA" id="ARBA00023300"/>
    </source>
</evidence>
<dbReference type="HAMAP" id="MF_00595">
    <property type="entry name" value="PEPcase_type1"/>
    <property type="match status" value="1"/>
</dbReference>